<dbReference type="GO" id="GO:0072686">
    <property type="term" value="C:mitotic spindle"/>
    <property type="evidence" value="ECO:0007669"/>
    <property type="project" value="TreeGrafter"/>
</dbReference>
<dbReference type="Pfam" id="PF21040">
    <property type="entry name" value="CEP104-like_TOG"/>
    <property type="match status" value="1"/>
</dbReference>
<dbReference type="GO" id="GO:0005815">
    <property type="term" value="C:microtubule organizing center"/>
    <property type="evidence" value="ECO:0007669"/>
    <property type="project" value="TreeGrafter"/>
</dbReference>
<feature type="compositionally biased region" description="Low complexity" evidence="14">
    <location>
        <begin position="429"/>
        <end position="450"/>
    </location>
</feature>
<keyword evidence="10" id="KW-0131">Cell cycle</keyword>
<evidence type="ECO:0000256" key="13">
    <source>
        <dbReference type="SAM" id="Coils"/>
    </source>
</evidence>
<dbReference type="InterPro" id="IPR021133">
    <property type="entry name" value="HEAT_type_2"/>
</dbReference>
<evidence type="ECO:0000256" key="5">
    <source>
        <dbReference type="ARBA" id="ARBA00022490"/>
    </source>
</evidence>
<dbReference type="InterPro" id="IPR057546">
    <property type="entry name" value="HEAT_GCN1"/>
</dbReference>
<dbReference type="Pfam" id="PF12348">
    <property type="entry name" value="CLASP_N"/>
    <property type="match status" value="1"/>
</dbReference>
<dbReference type="GO" id="GO:0008017">
    <property type="term" value="F:microtubule binding"/>
    <property type="evidence" value="ECO:0007669"/>
    <property type="project" value="TreeGrafter"/>
</dbReference>
<evidence type="ECO:0000256" key="12">
    <source>
        <dbReference type="PROSITE-ProRule" id="PRU00103"/>
    </source>
</evidence>
<feature type="domain" description="TOG" evidence="15">
    <location>
        <begin position="731"/>
        <end position="968"/>
    </location>
</feature>
<evidence type="ECO:0000256" key="3">
    <source>
        <dbReference type="ARBA" id="ARBA00004629"/>
    </source>
</evidence>
<dbReference type="Pfam" id="PF23271">
    <property type="entry name" value="HEAT_GCN1"/>
    <property type="match status" value="1"/>
</dbReference>
<dbReference type="PROSITE" id="PS50077">
    <property type="entry name" value="HEAT_REPEAT"/>
    <property type="match status" value="1"/>
</dbReference>
<reference evidence="16" key="2">
    <citation type="submission" date="2025-09" db="UniProtKB">
        <authorList>
            <consortium name="Ensembl"/>
        </authorList>
    </citation>
    <scope>IDENTIFICATION</scope>
</reference>
<evidence type="ECO:0000256" key="2">
    <source>
        <dbReference type="ARBA" id="ARBA00004601"/>
    </source>
</evidence>
<name>A0A674KDN0_9SAUR</name>
<evidence type="ECO:0000313" key="17">
    <source>
        <dbReference type="Proteomes" id="UP000472274"/>
    </source>
</evidence>
<dbReference type="PANTHER" id="PTHR21567:SF30">
    <property type="entry name" value="CLIP-ASSOCIATING PROTEIN 2"/>
    <property type="match status" value="1"/>
</dbReference>
<keyword evidence="4" id="KW-0158">Chromosome</keyword>
<keyword evidence="5" id="KW-0963">Cytoplasm</keyword>
<keyword evidence="9" id="KW-0206">Cytoskeleton</keyword>
<feature type="region of interest" description="Disordered" evidence="14">
    <location>
        <begin position="428"/>
        <end position="507"/>
    </location>
</feature>
<dbReference type="FunFam" id="1.25.10.10:FF:000006">
    <property type="entry name" value="CLIP-associating protein 1 isoform 2"/>
    <property type="match status" value="1"/>
</dbReference>
<keyword evidence="6" id="KW-0677">Repeat</keyword>
<dbReference type="GO" id="GO:0005876">
    <property type="term" value="C:spindle microtubule"/>
    <property type="evidence" value="ECO:0007669"/>
    <property type="project" value="TreeGrafter"/>
</dbReference>
<feature type="region of interest" description="Disordered" evidence="14">
    <location>
        <begin position="177"/>
        <end position="217"/>
    </location>
</feature>
<evidence type="ECO:0000256" key="10">
    <source>
        <dbReference type="ARBA" id="ARBA00023306"/>
    </source>
</evidence>
<evidence type="ECO:0000256" key="7">
    <source>
        <dbReference type="ARBA" id="ARBA00022838"/>
    </source>
</evidence>
<organism evidence="16 17">
    <name type="scientific">Terrapene triunguis</name>
    <name type="common">Three-toed box turtle</name>
    <dbReference type="NCBI Taxonomy" id="2587831"/>
    <lineage>
        <taxon>Eukaryota</taxon>
        <taxon>Metazoa</taxon>
        <taxon>Chordata</taxon>
        <taxon>Craniata</taxon>
        <taxon>Vertebrata</taxon>
        <taxon>Euteleostomi</taxon>
        <taxon>Archelosauria</taxon>
        <taxon>Testudinata</taxon>
        <taxon>Testudines</taxon>
        <taxon>Cryptodira</taxon>
        <taxon>Durocryptodira</taxon>
        <taxon>Testudinoidea</taxon>
        <taxon>Emydidae</taxon>
        <taxon>Terrapene</taxon>
    </lineage>
</organism>
<keyword evidence="7" id="KW-0995">Kinetochore</keyword>
<dbReference type="Proteomes" id="UP000472274">
    <property type="component" value="Unplaced"/>
</dbReference>
<feature type="domain" description="TOG" evidence="15">
    <location>
        <begin position="1132"/>
        <end position="1367"/>
    </location>
</feature>
<keyword evidence="8" id="KW-0333">Golgi apparatus</keyword>
<feature type="compositionally biased region" description="Polar residues" evidence="14">
    <location>
        <begin position="451"/>
        <end position="476"/>
    </location>
</feature>
<dbReference type="InterPro" id="IPR000357">
    <property type="entry name" value="HEAT"/>
</dbReference>
<evidence type="ECO:0000256" key="11">
    <source>
        <dbReference type="ARBA" id="ARBA00023328"/>
    </source>
</evidence>
<feature type="region of interest" description="Disordered" evidence="14">
    <location>
        <begin position="1086"/>
        <end position="1105"/>
    </location>
</feature>
<keyword evidence="11" id="KW-0137">Centromere</keyword>
<evidence type="ECO:0000256" key="9">
    <source>
        <dbReference type="ARBA" id="ARBA00023212"/>
    </source>
</evidence>
<dbReference type="GO" id="GO:0045180">
    <property type="term" value="C:basal cortex"/>
    <property type="evidence" value="ECO:0007669"/>
    <property type="project" value="TreeGrafter"/>
</dbReference>
<dbReference type="Ensembl" id="ENSTMTT00000032881.1">
    <property type="protein sequence ID" value="ENSTMTP00000031740.1"/>
    <property type="gene ID" value="ENSTMTG00000015818.1"/>
</dbReference>
<evidence type="ECO:0000256" key="14">
    <source>
        <dbReference type="SAM" id="MobiDB-lite"/>
    </source>
</evidence>
<evidence type="ECO:0000259" key="15">
    <source>
        <dbReference type="SMART" id="SM01349"/>
    </source>
</evidence>
<evidence type="ECO:0000313" key="16">
    <source>
        <dbReference type="Ensembl" id="ENSTMTP00000031740.1"/>
    </source>
</evidence>
<dbReference type="PANTHER" id="PTHR21567">
    <property type="entry name" value="CLASP"/>
    <property type="match status" value="1"/>
</dbReference>
<keyword evidence="17" id="KW-1185">Reference proteome</keyword>
<feature type="compositionally biased region" description="Polar residues" evidence="14">
    <location>
        <begin position="984"/>
        <end position="1005"/>
    </location>
</feature>
<dbReference type="FunFam" id="1.25.10.10:FF:000001">
    <property type="entry name" value="CLIP-associating protein 1 isoform 2"/>
    <property type="match status" value="1"/>
</dbReference>
<dbReference type="InterPro" id="IPR024395">
    <property type="entry name" value="CLASP_N_dom"/>
</dbReference>
<feature type="repeat" description="HEAT" evidence="12">
    <location>
        <begin position="130"/>
        <end position="168"/>
    </location>
</feature>
<dbReference type="InterPro" id="IPR011989">
    <property type="entry name" value="ARM-like"/>
</dbReference>
<dbReference type="GO" id="GO:0005881">
    <property type="term" value="C:cytoplasmic microtubule"/>
    <property type="evidence" value="ECO:0007669"/>
    <property type="project" value="TreeGrafter"/>
</dbReference>
<comment type="subcellular location">
    <subcellularLocation>
        <location evidence="3">Chromosome</location>
        <location evidence="3">Centromere</location>
        <location evidence="3">Kinetochore</location>
    </subcellularLocation>
    <subcellularLocation>
        <location evidence="1">Cytoplasm</location>
        <location evidence="1">Cytoskeleton</location>
        <location evidence="1">Microtubule organizing center</location>
        <location evidence="1">Centrosome</location>
    </subcellularLocation>
    <subcellularLocation>
        <location evidence="2">Golgi apparatus</location>
        <location evidence="2">trans-Golgi network</location>
    </subcellularLocation>
</comment>
<feature type="domain" description="TOG" evidence="15">
    <location>
        <begin position="7"/>
        <end position="195"/>
    </location>
</feature>
<dbReference type="Gene3D" id="1.25.10.10">
    <property type="entry name" value="Leucine-rich Repeat Variant"/>
    <property type="match status" value="6"/>
</dbReference>
<dbReference type="GO" id="GO:0040001">
    <property type="term" value="P:establishment of mitotic spindle localization"/>
    <property type="evidence" value="ECO:0007669"/>
    <property type="project" value="TreeGrafter"/>
</dbReference>
<feature type="region of interest" description="Disordered" evidence="14">
    <location>
        <begin position="960"/>
        <end position="1011"/>
    </location>
</feature>
<feature type="region of interest" description="Disordered" evidence="14">
    <location>
        <begin position="1035"/>
        <end position="1057"/>
    </location>
</feature>
<sequence>MEPGNMDYFCDQVQQKDVSRRMQIGQELLEYLADPSRSTDLEQDQQRLDKVIDELIGWVNSSNFKVALVGLDVLGAFVDRLSGHFKSYCIWDRLAVGFKHKNYRSREGVCLCLVATLNIYGAQPLILSKLVPHLCILSGDSNSQVRDAALLAIVEIYRHVGEKVRADLNKRGIPSASFDDEESVDGNRPSSAASAFKVPAPKKLGNPSNSARKPGSAGGPKVGVYILFVFKQIYSSRELEETLNKIREILSDDKHDWDQRASALKKVRSLLVAGAAQYDCFFQHLRLLDGAFKLSAKDLRSQVVREACITHSTQGTRCGHTHVPRLIPLITSNCTSKSVAVRRRSFEFLDLLLQEWQTHSLERHATVLVETIKKGIHDADAEARVEARKTYLGLRSHFPGEAEALYNNLEPSYQRSLQTYLKNSGSIASLPQSDRSSSSSQESLNRPLSSKWSTASPASIAGSSSKTAPSPGTLQRSRSDIDVNAAAGAKARHAAGQPTGAGRLSAAGLPPGSYASLGERSWFTTDSRGRSRTKVVSQSQRIYLFLLILPSAGSRSGSPGRVLTTTALSTMNTGVQRILVNPATAQKRSKIPRSQGCSREASPSRLSVARGSRIPRPSVSQGCSREASRESSRDTSPVRSFPPLGKYLETFVVPIYAFHYLQSSRLSSSVSAMRVLNTGSDVEEAVADALKKPVRRRYESYGMYSDDDANSDASSACSERSYSSRNGSIPTYMRQTEDVAEVLNRCASSNWSERKEGLLGLQNLLKNQRTLSRVELKRLCEIFTRMFADPHSKVFSMFLETLVDFIQVHKEDLQDWLFVLLTQLLKKMGADLLGSVQAKVQKALDVTRESFPNDLQFSILMRFTVDQTQTPSLKVKVAILKYIETLAQQMDPGDFVNSSETRLAVSRIITWTTEPKSSDVRKAAQSVLIALFELNTPEFTMLLGALPKTFQDGATKLLHNHLRNTGNGGQGSMGSPLTRPTPRSPASWSSPLTSPTNTSQNTLSPSAFDYDTENMNSEDIYSSLRGVTEAIQNFSFRSQEDMNEPVKRDSKKDDGDSVSICSGSGIADLRAGGGAIDTGRTALDNKTSLLNTMPPHSSPRSRDYNPYNYSDSISSFNKSALKEAMFDDDAEQFPEEPPMDHSDLVAELLKELSNHNERVEERKAALYELMKLTQEESFGVWDEHFKTILLLLLETLGDKEHAIRALALKVLREILRNQPARFKNYAELTIMKTLEAHKDPHKEVVRSAEEAASMLATSISPDQCIKVLCPIIQTADYPINLAAIKMQTKVIERVSKETLAQLLPEIVPGLIQGYDNSESSVRKACVFCLVAIHAVIGDELKPHLSQLTGSKIWLYYKLAQKHNCASKYKKNSP</sequence>
<evidence type="ECO:0000256" key="8">
    <source>
        <dbReference type="ARBA" id="ARBA00023034"/>
    </source>
</evidence>
<feature type="compositionally biased region" description="Polar residues" evidence="14">
    <location>
        <begin position="1086"/>
        <end position="1095"/>
    </location>
</feature>
<evidence type="ECO:0000256" key="6">
    <source>
        <dbReference type="ARBA" id="ARBA00022737"/>
    </source>
</evidence>
<dbReference type="SMART" id="SM01349">
    <property type="entry name" value="TOG"/>
    <property type="match status" value="3"/>
</dbReference>
<dbReference type="GO" id="GO:0090307">
    <property type="term" value="P:mitotic spindle assembly"/>
    <property type="evidence" value="ECO:0007669"/>
    <property type="project" value="TreeGrafter"/>
</dbReference>
<dbReference type="GO" id="GO:1902903">
    <property type="term" value="P:regulation of supramolecular fiber organization"/>
    <property type="evidence" value="ECO:0007669"/>
    <property type="project" value="UniProtKB-ARBA"/>
</dbReference>
<feature type="compositionally biased region" description="Basic and acidic residues" evidence="14">
    <location>
        <begin position="1038"/>
        <end position="1055"/>
    </location>
</feature>
<feature type="region of interest" description="Disordered" evidence="14">
    <location>
        <begin position="584"/>
        <end position="639"/>
    </location>
</feature>
<dbReference type="GO" id="GO:0031110">
    <property type="term" value="P:regulation of microtubule polymerization or depolymerization"/>
    <property type="evidence" value="ECO:0007669"/>
    <property type="project" value="UniProtKB-ARBA"/>
</dbReference>
<dbReference type="InterPro" id="IPR034085">
    <property type="entry name" value="TOG"/>
</dbReference>
<evidence type="ECO:0000256" key="4">
    <source>
        <dbReference type="ARBA" id="ARBA00022454"/>
    </source>
</evidence>
<reference evidence="16" key="1">
    <citation type="submission" date="2025-08" db="UniProtKB">
        <authorList>
            <consortium name="Ensembl"/>
        </authorList>
    </citation>
    <scope>IDENTIFICATION</scope>
</reference>
<dbReference type="GO" id="GO:0000776">
    <property type="term" value="C:kinetochore"/>
    <property type="evidence" value="ECO:0007669"/>
    <property type="project" value="TreeGrafter"/>
</dbReference>
<dbReference type="SUPFAM" id="SSF48371">
    <property type="entry name" value="ARM repeat"/>
    <property type="match status" value="1"/>
</dbReference>
<dbReference type="GeneTree" id="ENSGT00940000155574"/>
<evidence type="ECO:0000256" key="1">
    <source>
        <dbReference type="ARBA" id="ARBA00004300"/>
    </source>
</evidence>
<accession>A0A674KDN0</accession>
<dbReference type="Pfam" id="PF02985">
    <property type="entry name" value="HEAT"/>
    <property type="match status" value="1"/>
</dbReference>
<protein>
    <recommendedName>
        <fullName evidence="15">TOG domain-containing protein</fullName>
    </recommendedName>
</protein>
<dbReference type="InterPro" id="IPR016024">
    <property type="entry name" value="ARM-type_fold"/>
</dbReference>
<feature type="coiled-coil region" evidence="13">
    <location>
        <begin position="1145"/>
        <end position="1176"/>
    </location>
</feature>
<keyword evidence="13" id="KW-0175">Coiled coil</keyword>
<proteinExistence type="predicted"/>